<evidence type="ECO:0000313" key="2">
    <source>
        <dbReference type="Proteomes" id="UP000018849"/>
    </source>
</evidence>
<sequence length="647" mass="73289">MKLLNSFAEQIKACGKLKRVWLTSFNIDIEFIETYLLPTVLGAEIPRTRMDYEALQLVLNDSGIDFRVFCDRRFIGADQNKRTSIPVYGVSPGNKVELTRLGINEDSLFHAKVIYLEGEYGRVLGAGSANLTLSGWGRNQEVFHFVSVETLALYQSLKAFFQVVFANVGEECPLEIRRAFARSESPVHFCHSFQSEAFISQLFGGKSLQRLAVWSPYFPKDLAGFIRDLKQNFNQPQLKVCLVADRVDGQYLRTQWSDALGQLFKDKELILCQNPRALDERMSMCHAKLWKTSRHLAIGSWNFTHAGANARFGGQADGRHKNIEAGFIIADNSPIDPLLGKVLDAHDGLFATDEQLAAEALVVPEPLPFDIAVTFDWASQTYCFKGQWHAACSPEQDFTLRLPDHEKPLPLHWMPQKKALHISDLPIGTVRALLTDHCFRVFRGDMLCHVGMLIETHTQHRRAQLYDDLKSLFDAMTYAGNEPSLEDASYRVRETESGELLLDGAIWDGSNTMQAVGDQGEISYFRLFSASYQYAARLHEIEQIRTLERWVFSRPGCLEELVGKAAERIEKNGANVFSWFLAQEVNGLCELAARIRQRLPKNEQSVPLSRWRALFVAEPALPAGANDAYRQRLQQEYQVISGKWGKQ</sequence>
<proteinExistence type="predicted"/>
<accession>A0A656K1X6</accession>
<evidence type="ECO:0000313" key="1">
    <source>
        <dbReference type="EMBL" id="EPN65766.1"/>
    </source>
</evidence>
<gene>
    <name evidence="1" type="ORF">A245_07604</name>
</gene>
<dbReference type="AlphaFoldDB" id="A0A656K1X6"/>
<dbReference type="EMBL" id="AOKF01000632">
    <property type="protein sequence ID" value="EPN65766.1"/>
    <property type="molecule type" value="Genomic_DNA"/>
</dbReference>
<organism evidence="1 2">
    <name type="scientific">Pseudomonas syringae pv. actinidiae ICMP 19096</name>
    <dbReference type="NCBI Taxonomy" id="1194405"/>
    <lineage>
        <taxon>Bacteria</taxon>
        <taxon>Pseudomonadati</taxon>
        <taxon>Pseudomonadota</taxon>
        <taxon>Gammaproteobacteria</taxon>
        <taxon>Pseudomonadales</taxon>
        <taxon>Pseudomonadaceae</taxon>
        <taxon>Pseudomonas</taxon>
        <taxon>Pseudomonas syringae</taxon>
    </lineage>
</organism>
<name>A0A656K1X6_PSESF</name>
<comment type="caution">
    <text evidence="1">The sequence shown here is derived from an EMBL/GenBank/DDBJ whole genome shotgun (WGS) entry which is preliminary data.</text>
</comment>
<reference evidence="1 2" key="1">
    <citation type="journal article" date="2013" name="PLoS Pathog.">
        <title>Genomic analysis of the Kiwifruit pathogen Pseudomonas syringae pv. actinidiae provides insight into the origins of an emergent plant disease.</title>
        <authorList>
            <person name="McCann H.C."/>
            <person name="Rikkerink E.H."/>
            <person name="Bertels F."/>
            <person name="Fiers M."/>
            <person name="Lu A."/>
            <person name="Rees-George J."/>
            <person name="Andersen M.T."/>
            <person name="Gleave A.P."/>
            <person name="Haubold B."/>
            <person name="Wohlers M.W."/>
            <person name="Guttman D.S."/>
            <person name="Wang P.W."/>
            <person name="Straub C."/>
            <person name="Vanneste J.L."/>
            <person name="Rainey P.B."/>
            <person name="Templeton M.D."/>
        </authorList>
    </citation>
    <scope>NUCLEOTIDE SEQUENCE [LARGE SCALE GENOMIC DNA]</scope>
    <source>
        <strain evidence="1 2">ICMP 19096</strain>
    </source>
</reference>
<protein>
    <recommendedName>
        <fullName evidence="3">PLD phosphodiesterase domain-containing protein</fullName>
    </recommendedName>
</protein>
<dbReference type="Proteomes" id="UP000018849">
    <property type="component" value="Unassembled WGS sequence"/>
</dbReference>
<dbReference type="Gene3D" id="3.30.870.10">
    <property type="entry name" value="Endonuclease Chain A"/>
    <property type="match status" value="1"/>
</dbReference>
<evidence type="ECO:0008006" key="3">
    <source>
        <dbReference type="Google" id="ProtNLM"/>
    </source>
</evidence>